<dbReference type="Proteomes" id="UP000738126">
    <property type="component" value="Unassembled WGS sequence"/>
</dbReference>
<evidence type="ECO:0000313" key="8">
    <source>
        <dbReference type="EMBL" id="MBK1726847.1"/>
    </source>
</evidence>
<comment type="caution">
    <text evidence="8">The sequence shown here is derived from an EMBL/GenBank/DDBJ whole genome shotgun (WGS) entry which is preliminary data.</text>
</comment>
<dbReference type="Gene3D" id="1.25.40.10">
    <property type="entry name" value="Tetratricopeptide repeat domain"/>
    <property type="match status" value="1"/>
</dbReference>
<evidence type="ECO:0000259" key="7">
    <source>
        <dbReference type="Pfam" id="PF04932"/>
    </source>
</evidence>
<evidence type="ECO:0000313" key="9">
    <source>
        <dbReference type="Proteomes" id="UP000738126"/>
    </source>
</evidence>
<keyword evidence="3 6" id="KW-1133">Transmembrane helix</keyword>
<proteinExistence type="predicted"/>
<evidence type="ECO:0000256" key="6">
    <source>
        <dbReference type="SAM" id="Phobius"/>
    </source>
</evidence>
<keyword evidence="9" id="KW-1185">Reference proteome</keyword>
<feature type="transmembrane region" description="Helical" evidence="6">
    <location>
        <begin position="66"/>
        <end position="85"/>
    </location>
</feature>
<feature type="transmembrane region" description="Helical" evidence="6">
    <location>
        <begin position="223"/>
        <end position="242"/>
    </location>
</feature>
<dbReference type="PANTHER" id="PTHR37422:SF23">
    <property type="entry name" value="TEICHURONIC ACID BIOSYNTHESIS PROTEIN TUAE"/>
    <property type="match status" value="1"/>
</dbReference>
<reference evidence="8 9" key="1">
    <citation type="journal article" date="2020" name="Microorganisms">
        <title>Osmotic Adaptation and Compatible Solute Biosynthesis of Phototrophic Bacteria as Revealed from Genome Analyses.</title>
        <authorList>
            <person name="Imhoff J.F."/>
            <person name="Rahn T."/>
            <person name="Kunzel S."/>
            <person name="Keller A."/>
            <person name="Neulinger S.C."/>
        </authorList>
    </citation>
    <scope>NUCLEOTIDE SEQUENCE [LARGE SCALE GENOMIC DNA]</scope>
    <source>
        <strain evidence="8 9">DSM 15116</strain>
    </source>
</reference>
<feature type="non-terminal residue" evidence="8">
    <location>
        <position position="1"/>
    </location>
</feature>
<evidence type="ECO:0000256" key="3">
    <source>
        <dbReference type="ARBA" id="ARBA00022989"/>
    </source>
</evidence>
<organism evidence="8 9">
    <name type="scientific">Halorhodospira neutriphila</name>
    <dbReference type="NCBI Taxonomy" id="168379"/>
    <lineage>
        <taxon>Bacteria</taxon>
        <taxon>Pseudomonadati</taxon>
        <taxon>Pseudomonadota</taxon>
        <taxon>Gammaproteobacteria</taxon>
        <taxon>Chromatiales</taxon>
        <taxon>Ectothiorhodospiraceae</taxon>
        <taxon>Halorhodospira</taxon>
    </lineage>
</organism>
<feature type="transmembrane region" description="Helical" evidence="6">
    <location>
        <begin position="45"/>
        <end position="60"/>
    </location>
</feature>
<gene>
    <name evidence="8" type="ORF">CKO13_07405</name>
</gene>
<evidence type="ECO:0000256" key="1">
    <source>
        <dbReference type="ARBA" id="ARBA00004141"/>
    </source>
</evidence>
<feature type="region of interest" description="Disordered" evidence="5">
    <location>
        <begin position="858"/>
        <end position="895"/>
    </location>
</feature>
<dbReference type="Pfam" id="PF04932">
    <property type="entry name" value="Wzy_C"/>
    <property type="match status" value="1"/>
</dbReference>
<dbReference type="InterPro" id="IPR007016">
    <property type="entry name" value="O-antigen_ligase-rel_domated"/>
</dbReference>
<feature type="transmembrane region" description="Helical" evidence="6">
    <location>
        <begin position="92"/>
        <end position="113"/>
    </location>
</feature>
<keyword evidence="2 6" id="KW-0812">Transmembrane</keyword>
<feature type="compositionally biased region" description="Low complexity" evidence="5">
    <location>
        <begin position="858"/>
        <end position="869"/>
    </location>
</feature>
<evidence type="ECO:0000256" key="4">
    <source>
        <dbReference type="ARBA" id="ARBA00023136"/>
    </source>
</evidence>
<dbReference type="EMBL" id="NRSH01000073">
    <property type="protein sequence ID" value="MBK1726847.1"/>
    <property type="molecule type" value="Genomic_DNA"/>
</dbReference>
<protein>
    <recommendedName>
        <fullName evidence="7">O-antigen ligase-related domain-containing protein</fullName>
    </recommendedName>
</protein>
<accession>A0ABS1E6U1</accession>
<name>A0ABS1E6U1_9GAMM</name>
<evidence type="ECO:0000256" key="2">
    <source>
        <dbReference type="ARBA" id="ARBA00022692"/>
    </source>
</evidence>
<comment type="subcellular location">
    <subcellularLocation>
        <location evidence="1">Membrane</location>
        <topology evidence="1">Multi-pass membrane protein</topology>
    </subcellularLocation>
</comment>
<evidence type="ECO:0000256" key="5">
    <source>
        <dbReference type="SAM" id="MobiDB-lite"/>
    </source>
</evidence>
<sequence length="895" mass="95883">TGHRPTALFLNPNSAAALVNLLWPTVAVAWLAGAERLLGTPRAQRALLPALFVLVFAVGLDGGRAAFLAAATALAVVLGGSAYALGVGRRRLAAVALVFVGALLAAYLVNVLGLGTGRLLGERIASLGSPDEAGAVRFLQWAATWELIREAPWLGLGPGVFWLAYAAVRPAGDGTAGMFAHNDYLHFWAERGLPAPLLVLAVGGVCVYLFVRAVRAGRIGALDPASAAGAIAAFAAVAGLGLHGLFSYQLQLASMLIPAFLLIAELERLAPARPLAVLRLPDWRRPLTLTAGAGALALVVFSVGLIGSAQRATEAGIEHTRSGDYEAAEHAFLTAQRRWGWADPPWLHHAELYQRLLAQVPAAEAELRRELMAEAMRLLDTARDRNPLRAQIPTLRGELRRDYPELTEGSPRAAFRRALALNPRAVSARLAYARLLRQEEGDEAARAVLEAGVELRYGQKAAPLPLYQVTAEARSAMGDPEGAAAMRERIESLRERLRRESGIERGVRPWLSSSTTPPTSGSSAFVTEDLIDAVGLEDAVGPGPQGVLVSRLDTLKLLLGQRTEALLEHPGEHLGFAFQPTFLPAFLVPLLLPLLLPLIHALSQHLLYLLQILDLLPLRRRLLGEGLAAQQHALHPEGELAAQPALLRLVQPLAELADDREHLLRIPAVLEPEQGVDQVAQLWGVLLLQQRLLIEDQVAHLRPVGLEPAGDVLDQLLDVGRCRPARLAVVEHHGQHRRQSPLVGELALRDEILIEQADVGHHAHRHEAVDPALELEQQVDVEPVLAPAHPPDHVVVAPAIVLGGVGAVLLLQGGEVELADPVFADVVDEQLPDHLRLGEEPLVTWVVLLRRHGGLRPLSSSVPRPSRCLGSSSTACTERPPAQGGPTAALGLGDA</sequence>
<feature type="transmembrane region" description="Helical" evidence="6">
    <location>
        <begin position="193"/>
        <end position="211"/>
    </location>
</feature>
<dbReference type="SUPFAM" id="SSF48452">
    <property type="entry name" value="TPR-like"/>
    <property type="match status" value="1"/>
</dbReference>
<dbReference type="InterPro" id="IPR011990">
    <property type="entry name" value="TPR-like_helical_dom_sf"/>
</dbReference>
<keyword evidence="4 6" id="KW-0472">Membrane</keyword>
<dbReference type="InterPro" id="IPR051533">
    <property type="entry name" value="WaaL-like"/>
</dbReference>
<feature type="transmembrane region" description="Helical" evidence="6">
    <location>
        <begin position="15"/>
        <end position="33"/>
    </location>
</feature>
<feature type="domain" description="O-antigen ligase-related" evidence="7">
    <location>
        <begin position="50"/>
        <end position="199"/>
    </location>
</feature>
<dbReference type="PANTHER" id="PTHR37422">
    <property type="entry name" value="TEICHURONIC ACID BIOSYNTHESIS PROTEIN TUAE"/>
    <property type="match status" value="1"/>
</dbReference>
<feature type="transmembrane region" description="Helical" evidence="6">
    <location>
        <begin position="287"/>
        <end position="307"/>
    </location>
</feature>
<feature type="transmembrane region" description="Helical" evidence="6">
    <location>
        <begin position="586"/>
        <end position="610"/>
    </location>
</feature>